<dbReference type="InterPro" id="IPR015590">
    <property type="entry name" value="Aldehyde_DH_dom"/>
</dbReference>
<evidence type="ECO:0000256" key="2">
    <source>
        <dbReference type="PROSITE-ProRule" id="PRU10007"/>
    </source>
</evidence>
<dbReference type="PANTHER" id="PTHR11699">
    <property type="entry name" value="ALDEHYDE DEHYDROGENASE-RELATED"/>
    <property type="match status" value="1"/>
</dbReference>
<gene>
    <name evidence="5" type="ORF">ACFPZN_26925</name>
</gene>
<dbReference type="CDD" id="cd07114">
    <property type="entry name" value="ALDH_DhaS"/>
    <property type="match status" value="1"/>
</dbReference>
<dbReference type="SUPFAM" id="SSF53720">
    <property type="entry name" value="ALDH-like"/>
    <property type="match status" value="1"/>
</dbReference>
<feature type="domain" description="Aldehyde dehydrogenase" evidence="4">
    <location>
        <begin position="17"/>
        <end position="471"/>
    </location>
</feature>
<evidence type="ECO:0000259" key="4">
    <source>
        <dbReference type="Pfam" id="PF00171"/>
    </source>
</evidence>
<dbReference type="InterPro" id="IPR029510">
    <property type="entry name" value="Ald_DH_CS_GLU"/>
</dbReference>
<protein>
    <submittedName>
        <fullName evidence="5">Aldehyde dehydrogenase</fullName>
    </submittedName>
</protein>
<name>A0ABW1A184_9ACTN</name>
<dbReference type="Gene3D" id="3.40.309.10">
    <property type="entry name" value="Aldehyde Dehydrogenase, Chain A, domain 2"/>
    <property type="match status" value="1"/>
</dbReference>
<dbReference type="Proteomes" id="UP001596074">
    <property type="component" value="Unassembled WGS sequence"/>
</dbReference>
<evidence type="ECO:0000313" key="6">
    <source>
        <dbReference type="Proteomes" id="UP001596074"/>
    </source>
</evidence>
<dbReference type="PROSITE" id="PS00687">
    <property type="entry name" value="ALDEHYDE_DEHYDR_GLU"/>
    <property type="match status" value="1"/>
</dbReference>
<reference evidence="6" key="1">
    <citation type="journal article" date="2019" name="Int. J. Syst. Evol. Microbiol.">
        <title>The Global Catalogue of Microorganisms (GCM) 10K type strain sequencing project: providing services to taxonomists for standard genome sequencing and annotation.</title>
        <authorList>
            <consortium name="The Broad Institute Genomics Platform"/>
            <consortium name="The Broad Institute Genome Sequencing Center for Infectious Disease"/>
            <person name="Wu L."/>
            <person name="Ma J."/>
        </authorList>
    </citation>
    <scope>NUCLEOTIDE SEQUENCE [LARGE SCALE GENOMIC DNA]</scope>
    <source>
        <strain evidence="6">KCTC 42087</strain>
    </source>
</reference>
<dbReference type="InterPro" id="IPR016161">
    <property type="entry name" value="Ald_DH/histidinol_DH"/>
</dbReference>
<comment type="similarity">
    <text evidence="3">Belongs to the aldehyde dehydrogenase family.</text>
</comment>
<dbReference type="Gene3D" id="3.40.605.10">
    <property type="entry name" value="Aldehyde Dehydrogenase, Chain A, domain 1"/>
    <property type="match status" value="1"/>
</dbReference>
<proteinExistence type="inferred from homology"/>
<keyword evidence="6" id="KW-1185">Reference proteome</keyword>
<dbReference type="InterPro" id="IPR016163">
    <property type="entry name" value="Ald_DH_C"/>
</dbReference>
<feature type="active site" evidence="2">
    <location>
        <position position="246"/>
    </location>
</feature>
<dbReference type="PROSITE" id="PS00070">
    <property type="entry name" value="ALDEHYDE_DEHYDR_CYS"/>
    <property type="match status" value="1"/>
</dbReference>
<dbReference type="Pfam" id="PF00171">
    <property type="entry name" value="Aldedh"/>
    <property type="match status" value="1"/>
</dbReference>
<evidence type="ECO:0000256" key="3">
    <source>
        <dbReference type="RuleBase" id="RU003345"/>
    </source>
</evidence>
<sequence length="487" mass="51502">MKHARMVIDGAPEDGTARFESFNPYTGQAWATVPTATTGDVDRAVEAATRTFHDTWRTTPGVQRARLMTALADLLESRADAIAEMETRDNGKVIRETRNQMGFAARNLRFFAGYADKLYGRTVPLDHPGMFDFTRRRPYGVAGLVTAWNSPIALLANKLPPALATGNTVVVKPSEHASVTTCELGLLAAEAGFPPGVVNVVTGDGAVGDALTGHPGIGKISFTGGSATGTRVAEAAARRLVPLTLELGGKSPNIVFADADLDRAVVGAVAGIFGAAGQTCIAGSRLLVHRPVYERVAGAIVERAGRIRLGDPLDPGTEMGPVANRPQFDRILALIEAGRDEGAALLTGGGPAEGAGEGLFIRPTVFGDVSPGMRVAAEEIFGPVLSIIPFDDEDEAVRIANDIDYGLAAGVWTGDIDRAHRVTERLEAGSVWVNTYRATAAQAPFGGVKRSGYGRERGEEALAEYTYVQNVMIDYSGAARDPFSIRT</sequence>
<dbReference type="InterPro" id="IPR016160">
    <property type="entry name" value="Ald_DH_CS_CYS"/>
</dbReference>
<evidence type="ECO:0000256" key="1">
    <source>
        <dbReference type="ARBA" id="ARBA00023002"/>
    </source>
</evidence>
<organism evidence="5 6">
    <name type="scientific">Actinomadura rugatobispora</name>
    <dbReference type="NCBI Taxonomy" id="1994"/>
    <lineage>
        <taxon>Bacteria</taxon>
        <taxon>Bacillati</taxon>
        <taxon>Actinomycetota</taxon>
        <taxon>Actinomycetes</taxon>
        <taxon>Streptosporangiales</taxon>
        <taxon>Thermomonosporaceae</taxon>
        <taxon>Actinomadura</taxon>
    </lineage>
</organism>
<accession>A0ABW1A184</accession>
<dbReference type="EMBL" id="JBHSON010000041">
    <property type="protein sequence ID" value="MFC5749269.1"/>
    <property type="molecule type" value="Genomic_DNA"/>
</dbReference>
<dbReference type="RefSeq" id="WP_378284987.1">
    <property type="nucleotide sequence ID" value="NZ_JBHSON010000041.1"/>
</dbReference>
<evidence type="ECO:0000313" key="5">
    <source>
        <dbReference type="EMBL" id="MFC5749269.1"/>
    </source>
</evidence>
<comment type="caution">
    <text evidence="5">The sequence shown here is derived from an EMBL/GenBank/DDBJ whole genome shotgun (WGS) entry which is preliminary data.</text>
</comment>
<keyword evidence="1 3" id="KW-0560">Oxidoreductase</keyword>
<dbReference type="InterPro" id="IPR016162">
    <property type="entry name" value="Ald_DH_N"/>
</dbReference>